<gene>
    <name evidence="3" type="ORF">BOX15_Mlig001546g1</name>
</gene>
<feature type="signal peptide" evidence="1">
    <location>
        <begin position="1"/>
        <end position="20"/>
    </location>
</feature>
<dbReference type="InterPro" id="IPR016186">
    <property type="entry name" value="C-type_lectin-like/link_sf"/>
</dbReference>
<keyword evidence="1" id="KW-0732">Signal</keyword>
<dbReference type="CDD" id="cd00037">
    <property type="entry name" value="CLECT"/>
    <property type="match status" value="1"/>
</dbReference>
<protein>
    <recommendedName>
        <fullName evidence="2">C-type lectin domain-containing protein</fullName>
    </recommendedName>
</protein>
<name>A0A267FGN1_9PLAT</name>
<proteinExistence type="predicted"/>
<evidence type="ECO:0000313" key="4">
    <source>
        <dbReference type="Proteomes" id="UP000215902"/>
    </source>
</evidence>
<dbReference type="OrthoDB" id="538816at2759"/>
<sequence length="1438" mass="159202">MAPVLNALLLLLTGVSATLAAEQFVEAGDSGNCTRPSPGLLRHWTTLELAGVPVFVHQRLDRRGHFLLEPLLSLPTTEPVEAIINASCVRFDRLTGVHYLSFPVALRDDELLHQARERLRHAAPRSVAFLRPAGASLPPAEAEGRLPGGWKMESLRLSSEGQLGYLRINCPHQRACVELRSQLLSGSVGIFERFLLRLDSAVSPDGCASVANLTKPVVVPAASQIDVAHFARRSVGDASGPPDVDDSRNLTACSKPAPQLVLYRDFYIKGRPVFVLTRRESVAARAPSEFWLEPLLSLQTGEAVTARGFRNASGWPYVPLRLSLRQSDIRSAAVKRLRQPNRPVPSLRYLHLVDWRLEGRKRLPGFKVDRLRLSTNREVAHIRLMAPNDTAAGAKAAEVLRQQIAANPTLLFDALQFSFAFSPDEAPASSAASSSCEESPVYWVQRRPIVPHLSQFPVSELQRHWQADRPGNESRCRLSMQPQVAKVVSYRGQPLVLWKRQDHPGSHSSQLDDFLIEPIFLLRNDGLEAAFSVGFDYARSAHFVSCRVDLQSDDALALIRRNLTHLDRFRSVAFAMIGNLSIWPTANISGVTAVEFYASYNQRDGFLRLYCDRLAACAGLRNYLSKSSELLLERLQINITMATPDDGCLAPEPIGKLILARRHLVDLAYLREKSPPRLVCAEAAYPRVQAPVQPTGSCQLVLHRSRNLLGGQSLFVEPAFCLDRQPPTLHFDYVRNLPYLSLRMALANDSLLGEVRRGLADSGGTSDTADIPAEDTIDFMELWNLRLRPRTRLPGLEAGDFKVAFDRSEAELRIHCLSGRVCRTLHSNMLQNSTLLLENFNLEITANLPSYDCWMPQLLRKQILSRSASYFDLSYLNGKTRRLPGCPRPLPMRLFSVKSVDGCTAVVHKREDTKAEFYIEPLFCFNGRVELGFNYLTGSPYASLGVDLSRQSVLDTVTAQLANLAPKRVSFLQVRKVNLTRRDLGSEAYQLDSFSASVDRSRGQFRVLCQTWAACRDLSSNLSAQPWLLFERIQLTTFMANVADCELSTAIYQQPTSAASDFRLPLKALRLKLPAVGECPADEAPRLLRILSIDGCPVAVYQQPGELPHQRRLLIEPLLCFHGNNASSSLSRGRDFLSSEEFVSVRLMLRSHGVLAAVQEQLSLSTLEAGSLLRFAELWDVGVAEESTAAGLRVARLGVAARCDGETAELRVACSSRAACEALVQSLTEEPTDYLRSVLFSVSSLTPSRSCYFKAPAAKRPLIIGYSWDRRCRYDSLAESGGTAKRNASLQLWTVHRCHPDEWTACEVSRSGRSAYFFSRGLSDWADARRTCRSMGADLAVIDSPEENAEVFAHLVGASWIGMYRSGGRFVWVGGPVARSEGYRNFAAGTEQAELDWQFNCVAMSGVSSLSGAGGGGSGGWLPAACHRHLRFVCQYSA</sequence>
<dbReference type="Gene3D" id="3.10.100.10">
    <property type="entry name" value="Mannose-Binding Protein A, subunit A"/>
    <property type="match status" value="1"/>
</dbReference>
<keyword evidence="4" id="KW-1185">Reference proteome</keyword>
<reference evidence="3 4" key="1">
    <citation type="submission" date="2017-06" db="EMBL/GenBank/DDBJ databases">
        <title>A platform for efficient transgenesis in Macrostomum lignano, a flatworm model organism for stem cell research.</title>
        <authorList>
            <person name="Berezikov E."/>
        </authorList>
    </citation>
    <scope>NUCLEOTIDE SEQUENCE [LARGE SCALE GENOMIC DNA]</scope>
    <source>
        <strain evidence="3">DV1</strain>
        <tissue evidence="3">Whole organism</tissue>
    </source>
</reference>
<comment type="caution">
    <text evidence="3">The sequence shown here is derived from an EMBL/GenBank/DDBJ whole genome shotgun (WGS) entry which is preliminary data.</text>
</comment>
<evidence type="ECO:0000259" key="2">
    <source>
        <dbReference type="PROSITE" id="PS50041"/>
    </source>
</evidence>
<organism evidence="3 4">
    <name type="scientific">Macrostomum lignano</name>
    <dbReference type="NCBI Taxonomy" id="282301"/>
    <lineage>
        <taxon>Eukaryota</taxon>
        <taxon>Metazoa</taxon>
        <taxon>Spiralia</taxon>
        <taxon>Lophotrochozoa</taxon>
        <taxon>Platyhelminthes</taxon>
        <taxon>Rhabditophora</taxon>
        <taxon>Macrostomorpha</taxon>
        <taxon>Macrostomida</taxon>
        <taxon>Macrostomidae</taxon>
        <taxon>Macrostomum</taxon>
    </lineage>
</organism>
<dbReference type="Proteomes" id="UP000215902">
    <property type="component" value="Unassembled WGS sequence"/>
</dbReference>
<dbReference type="InterPro" id="IPR016187">
    <property type="entry name" value="CTDL_fold"/>
</dbReference>
<dbReference type="Pfam" id="PF00059">
    <property type="entry name" value="Lectin_C"/>
    <property type="match status" value="1"/>
</dbReference>
<dbReference type="PANTHER" id="PTHR22803">
    <property type="entry name" value="MANNOSE, PHOSPHOLIPASE, LECTIN RECEPTOR RELATED"/>
    <property type="match status" value="1"/>
</dbReference>
<dbReference type="EMBL" id="NIVC01001051">
    <property type="protein sequence ID" value="PAA72931.1"/>
    <property type="molecule type" value="Genomic_DNA"/>
</dbReference>
<dbReference type="PROSITE" id="PS50041">
    <property type="entry name" value="C_TYPE_LECTIN_2"/>
    <property type="match status" value="1"/>
</dbReference>
<dbReference type="STRING" id="282301.A0A267FGN1"/>
<evidence type="ECO:0000256" key="1">
    <source>
        <dbReference type="SAM" id="SignalP"/>
    </source>
</evidence>
<feature type="chain" id="PRO_5012831358" description="C-type lectin domain-containing protein" evidence="1">
    <location>
        <begin position="21"/>
        <end position="1438"/>
    </location>
</feature>
<dbReference type="InterPro" id="IPR001304">
    <property type="entry name" value="C-type_lectin-like"/>
</dbReference>
<feature type="domain" description="C-type lectin" evidence="2">
    <location>
        <begin position="1311"/>
        <end position="1435"/>
    </location>
</feature>
<dbReference type="SUPFAM" id="SSF56436">
    <property type="entry name" value="C-type lectin-like"/>
    <property type="match status" value="1"/>
</dbReference>
<dbReference type="SMART" id="SM00034">
    <property type="entry name" value="CLECT"/>
    <property type="match status" value="1"/>
</dbReference>
<dbReference type="InterPro" id="IPR050111">
    <property type="entry name" value="C-type_lectin/snaclec_domain"/>
</dbReference>
<accession>A0A267FGN1</accession>
<evidence type="ECO:0000313" key="3">
    <source>
        <dbReference type="EMBL" id="PAA72931.1"/>
    </source>
</evidence>